<feature type="region of interest" description="Disordered" evidence="5">
    <location>
        <begin position="428"/>
        <end position="465"/>
    </location>
</feature>
<dbReference type="RefSeq" id="XP_031570117.1">
    <property type="nucleotide sequence ID" value="XM_031714257.1"/>
</dbReference>
<reference evidence="8" key="1">
    <citation type="submission" date="2025-08" db="UniProtKB">
        <authorList>
            <consortium name="RefSeq"/>
        </authorList>
    </citation>
    <scope>IDENTIFICATION</scope>
    <source>
        <tissue evidence="8">Tentacle</tissue>
    </source>
</reference>
<dbReference type="PANTHER" id="PTHR13237:SF8">
    <property type="entry name" value="SOMETHING ABOUT SILENCING PROTEIN 10"/>
    <property type="match status" value="1"/>
</dbReference>
<proteinExistence type="inferred from homology"/>
<feature type="compositionally biased region" description="Acidic residues" evidence="5">
    <location>
        <begin position="54"/>
        <end position="95"/>
    </location>
</feature>
<dbReference type="FunCoup" id="A0A6P8IT60">
    <property type="interactions" value="2504"/>
</dbReference>
<protein>
    <submittedName>
        <fullName evidence="8">Something about silencing protein 10-like</fullName>
    </submittedName>
</protein>
<dbReference type="GeneID" id="116304514"/>
<feature type="compositionally biased region" description="Basic and acidic residues" evidence="5">
    <location>
        <begin position="32"/>
        <end position="53"/>
    </location>
</feature>
<dbReference type="GO" id="GO:0000462">
    <property type="term" value="P:maturation of SSU-rRNA from tricistronic rRNA transcript (SSU-rRNA, 5.8S rRNA, LSU-rRNA)"/>
    <property type="evidence" value="ECO:0007669"/>
    <property type="project" value="TreeGrafter"/>
</dbReference>
<feature type="domain" description="Sas10 C-terminal" evidence="6">
    <location>
        <begin position="419"/>
        <end position="492"/>
    </location>
</feature>
<evidence type="ECO:0000256" key="1">
    <source>
        <dbReference type="ARBA" id="ARBA00004123"/>
    </source>
</evidence>
<evidence type="ECO:0000256" key="3">
    <source>
        <dbReference type="ARBA" id="ARBA00022553"/>
    </source>
</evidence>
<keyword evidence="4" id="KW-0539">Nucleus</keyword>
<dbReference type="KEGG" id="aten:116304514"/>
<keyword evidence="3" id="KW-0597">Phosphoprotein</keyword>
<feature type="compositionally biased region" description="Basic residues" evidence="5">
    <location>
        <begin position="436"/>
        <end position="464"/>
    </location>
</feature>
<gene>
    <name evidence="8" type="primary">LOC116304514</name>
</gene>
<dbReference type="Proteomes" id="UP000515163">
    <property type="component" value="Unplaced"/>
</dbReference>
<dbReference type="OrthoDB" id="1924577at2759"/>
<dbReference type="Pfam" id="PF09368">
    <property type="entry name" value="Sas10"/>
    <property type="match status" value="1"/>
</dbReference>
<dbReference type="AlphaFoldDB" id="A0A6P8IT60"/>
<comment type="subcellular location">
    <subcellularLocation>
        <location evidence="1">Nucleus</location>
    </subcellularLocation>
</comment>
<dbReference type="InParanoid" id="A0A6P8IT60"/>
<dbReference type="PANTHER" id="PTHR13237">
    <property type="entry name" value="SOMETHING ABOUT SILENCING PROTEIN 10-RELATED"/>
    <property type="match status" value="1"/>
</dbReference>
<comment type="similarity">
    <text evidence="2">Belongs to the SAS10 family.</text>
</comment>
<accession>A0A6P8IT60</accession>
<evidence type="ECO:0000256" key="4">
    <source>
        <dbReference type="ARBA" id="ARBA00023242"/>
    </source>
</evidence>
<dbReference type="InterPro" id="IPR007146">
    <property type="entry name" value="Sas10/Utp3/C1D"/>
</dbReference>
<feature type="region of interest" description="Disordered" evidence="5">
    <location>
        <begin position="1"/>
        <end position="127"/>
    </location>
</feature>
<evidence type="ECO:0000256" key="2">
    <source>
        <dbReference type="ARBA" id="ARBA00010979"/>
    </source>
</evidence>
<feature type="region of interest" description="Disordered" evidence="5">
    <location>
        <begin position="349"/>
        <end position="383"/>
    </location>
</feature>
<feature type="compositionally biased region" description="Basic residues" evidence="5">
    <location>
        <begin position="1"/>
        <end position="11"/>
    </location>
</feature>
<organism evidence="7 8">
    <name type="scientific">Actinia tenebrosa</name>
    <name type="common">Australian red waratah sea anemone</name>
    <dbReference type="NCBI Taxonomy" id="6105"/>
    <lineage>
        <taxon>Eukaryota</taxon>
        <taxon>Metazoa</taxon>
        <taxon>Cnidaria</taxon>
        <taxon>Anthozoa</taxon>
        <taxon>Hexacorallia</taxon>
        <taxon>Actiniaria</taxon>
        <taxon>Actiniidae</taxon>
        <taxon>Actinia</taxon>
    </lineage>
</organism>
<name>A0A6P8IT60_ACTTE</name>
<dbReference type="GO" id="GO:0032040">
    <property type="term" value="C:small-subunit processome"/>
    <property type="evidence" value="ECO:0007669"/>
    <property type="project" value="TreeGrafter"/>
</dbReference>
<evidence type="ECO:0000313" key="7">
    <source>
        <dbReference type="Proteomes" id="UP000515163"/>
    </source>
</evidence>
<dbReference type="InterPro" id="IPR018972">
    <property type="entry name" value="Sas10_C_dom"/>
</dbReference>
<evidence type="ECO:0000256" key="5">
    <source>
        <dbReference type="SAM" id="MobiDB-lite"/>
    </source>
</evidence>
<sequence length="493" mass="57486">MGRAKRGKRIRKPTEDEEEYSSDEGLNQESDDFFHDEVDKFHKNREKIMLEEEQKSDEEVSDDDNENIMGLDLEESEDEADDDTDEGSEEEESDEESKLPSDKSWGKKKSTFYDADTADADVGSEEETWELEKQEEEAALVLQQRMAAALDEDDFDVANFQIPVDEEKDDDIEEKKTVAMDLSKLSKEQKLEILFRDSPELFELLEDFKTKLEEITSVLSPLIQIAKLGNLPPEGAKYLELKHQLYLNYCINISFYLLMKARQTPVKGHPVIERIVQYRTLIKELEPLDKELESDIEILLANKEELLKQSETIKESLTEKMGKHSEVKKKLKKKQKKFSKAETKISALLDESDNEDIQEEENEPPKKKTKKKNHEGHPDPLEYYEKVRLEKKRAKEIKNMAARLAREPGFEEDDMEENEDMKRAITYQISKNKGLTAKKKKQERNPRVKHRKKYTKAVIKRKSQVRPVVTETNRYEGEKSGIRAFLTRSVKIK</sequence>
<keyword evidence="7" id="KW-1185">Reference proteome</keyword>
<feature type="compositionally biased region" description="Basic and acidic residues" evidence="5">
    <location>
        <begin position="96"/>
        <end position="105"/>
    </location>
</feature>
<evidence type="ECO:0000313" key="8">
    <source>
        <dbReference type="RefSeq" id="XP_031570117.1"/>
    </source>
</evidence>
<evidence type="ECO:0000259" key="6">
    <source>
        <dbReference type="Pfam" id="PF09368"/>
    </source>
</evidence>
<feature type="compositionally biased region" description="Acidic residues" evidence="5">
    <location>
        <begin position="116"/>
        <end position="127"/>
    </location>
</feature>
<dbReference type="Pfam" id="PF04000">
    <property type="entry name" value="Sas10_Utp3"/>
    <property type="match status" value="1"/>
</dbReference>
<feature type="compositionally biased region" description="Acidic residues" evidence="5">
    <location>
        <begin position="350"/>
        <end position="362"/>
    </location>
</feature>